<proteinExistence type="predicted"/>
<dbReference type="STRING" id="4540.A0A3L6R723"/>
<feature type="compositionally biased region" description="Polar residues" evidence="1">
    <location>
        <begin position="173"/>
        <end position="183"/>
    </location>
</feature>
<dbReference type="Proteomes" id="UP000275267">
    <property type="component" value="Unassembled WGS sequence"/>
</dbReference>
<name>A0A3L6R723_PANMI</name>
<accession>A0A3L6R723</accession>
<feature type="compositionally biased region" description="Basic residues" evidence="1">
    <location>
        <begin position="188"/>
        <end position="204"/>
    </location>
</feature>
<comment type="caution">
    <text evidence="2">The sequence shown here is derived from an EMBL/GenBank/DDBJ whole genome shotgun (WGS) entry which is preliminary data.</text>
</comment>
<dbReference type="SUPFAM" id="SSF53756">
    <property type="entry name" value="UDP-Glycosyltransferase/glycogen phosphorylase"/>
    <property type="match status" value="1"/>
</dbReference>
<reference evidence="3" key="1">
    <citation type="journal article" date="2019" name="Nat. Commun.">
        <title>The genome of broomcorn millet.</title>
        <authorList>
            <person name="Zou C."/>
            <person name="Miki D."/>
            <person name="Li D."/>
            <person name="Tang Q."/>
            <person name="Xiao L."/>
            <person name="Rajput S."/>
            <person name="Deng P."/>
            <person name="Jia W."/>
            <person name="Huang R."/>
            <person name="Zhang M."/>
            <person name="Sun Y."/>
            <person name="Hu J."/>
            <person name="Fu X."/>
            <person name="Schnable P.S."/>
            <person name="Li F."/>
            <person name="Zhang H."/>
            <person name="Feng B."/>
            <person name="Zhu X."/>
            <person name="Liu R."/>
            <person name="Schnable J.C."/>
            <person name="Zhu J.-K."/>
            <person name="Zhang H."/>
        </authorList>
    </citation>
    <scope>NUCLEOTIDE SEQUENCE [LARGE SCALE GENOMIC DNA]</scope>
</reference>
<dbReference type="PANTHER" id="PTHR48049:SF71">
    <property type="entry name" value="OS03G0757000 PROTEIN"/>
    <property type="match status" value="1"/>
</dbReference>
<sequence>MPQPVVVFPWLAFGHIIPFLELSEQLAKRGHFVTFVSAPRNLARLRPVVPEVRPRIRLAPLLLPRVEGLPDGAESTANVPPEKVELLKVAFDGLAAPFAAFLAGACAAGEAGEGHGRKPDRIVLDFAQHWLPPIADEHGLRATLCTARPRASLPPPPSVSLLRATSTAAPPSTVLSIQLWQTTPGRSASRRGRRPRPSRGRAARASRGCPTPHRMADEATRRRRLGARPRSVGGGRGLRGGPLALLASGRFSAAHLVCSFANDPSAAASIDHPAHSSDERSSFVFPRIHASVSPVLASILERRLHKDRESGKVGRSIVRIHGVTDDAAAAFVRLLDAGRYRAPSLPAI</sequence>
<dbReference type="InterPro" id="IPR050481">
    <property type="entry name" value="UDP-glycosyltransf_plant"/>
</dbReference>
<feature type="region of interest" description="Disordered" evidence="1">
    <location>
        <begin position="173"/>
        <end position="235"/>
    </location>
</feature>
<evidence type="ECO:0000313" key="3">
    <source>
        <dbReference type="Proteomes" id="UP000275267"/>
    </source>
</evidence>
<dbReference type="OrthoDB" id="784816at2759"/>
<protein>
    <submittedName>
        <fullName evidence="2">UDP-rhamnose:rhamnosyltransferase 1</fullName>
    </submittedName>
</protein>
<keyword evidence="3" id="KW-1185">Reference proteome</keyword>
<organism evidence="2 3">
    <name type="scientific">Panicum miliaceum</name>
    <name type="common">Proso millet</name>
    <name type="synonym">Broomcorn millet</name>
    <dbReference type="NCBI Taxonomy" id="4540"/>
    <lineage>
        <taxon>Eukaryota</taxon>
        <taxon>Viridiplantae</taxon>
        <taxon>Streptophyta</taxon>
        <taxon>Embryophyta</taxon>
        <taxon>Tracheophyta</taxon>
        <taxon>Spermatophyta</taxon>
        <taxon>Magnoliopsida</taxon>
        <taxon>Liliopsida</taxon>
        <taxon>Poales</taxon>
        <taxon>Poaceae</taxon>
        <taxon>PACMAD clade</taxon>
        <taxon>Panicoideae</taxon>
        <taxon>Panicodae</taxon>
        <taxon>Paniceae</taxon>
        <taxon>Panicinae</taxon>
        <taxon>Panicum</taxon>
        <taxon>Panicum sect. Panicum</taxon>
    </lineage>
</organism>
<dbReference type="GO" id="GO:0035251">
    <property type="term" value="F:UDP-glucosyltransferase activity"/>
    <property type="evidence" value="ECO:0007669"/>
    <property type="project" value="InterPro"/>
</dbReference>
<evidence type="ECO:0000256" key="1">
    <source>
        <dbReference type="SAM" id="MobiDB-lite"/>
    </source>
</evidence>
<evidence type="ECO:0000313" key="2">
    <source>
        <dbReference type="EMBL" id="RLM94187.1"/>
    </source>
</evidence>
<dbReference type="EMBL" id="PQIB02000010">
    <property type="protein sequence ID" value="RLM94187.1"/>
    <property type="molecule type" value="Genomic_DNA"/>
</dbReference>
<dbReference type="AlphaFoldDB" id="A0A3L6R723"/>
<dbReference type="Gene3D" id="3.40.50.2000">
    <property type="entry name" value="Glycogen Phosphorylase B"/>
    <property type="match status" value="1"/>
</dbReference>
<dbReference type="PANTHER" id="PTHR48049">
    <property type="entry name" value="GLYCOSYLTRANSFERASE"/>
    <property type="match status" value="1"/>
</dbReference>
<gene>
    <name evidence="2" type="ORF">C2845_PM08G14820</name>
</gene>